<proteinExistence type="predicted"/>
<evidence type="ECO:0000313" key="2">
    <source>
        <dbReference type="Proteomes" id="UP000199095"/>
    </source>
</evidence>
<organism evidence="1 2">
    <name type="scientific">Salinibacillus kushneri</name>
    <dbReference type="NCBI Taxonomy" id="237682"/>
    <lineage>
        <taxon>Bacteria</taxon>
        <taxon>Bacillati</taxon>
        <taxon>Bacillota</taxon>
        <taxon>Bacilli</taxon>
        <taxon>Bacillales</taxon>
        <taxon>Bacillaceae</taxon>
        <taxon>Salinibacillus</taxon>
    </lineage>
</organism>
<dbReference type="EMBL" id="FOHJ01000008">
    <property type="protein sequence ID" value="SET81198.1"/>
    <property type="molecule type" value="Genomic_DNA"/>
</dbReference>
<accession>A0A1I0HC30</accession>
<protein>
    <recommendedName>
        <fullName evidence="3">FMN-dependent NADH-azoreductase</fullName>
    </recommendedName>
</protein>
<reference evidence="2" key="1">
    <citation type="submission" date="2016-10" db="EMBL/GenBank/DDBJ databases">
        <authorList>
            <person name="Varghese N."/>
            <person name="Submissions S."/>
        </authorList>
    </citation>
    <scope>NUCLEOTIDE SEQUENCE [LARGE SCALE GENOMIC DNA]</scope>
    <source>
        <strain evidence="2">CGMCC 1.3566</strain>
    </source>
</reference>
<dbReference type="Proteomes" id="UP000199095">
    <property type="component" value="Unassembled WGS sequence"/>
</dbReference>
<dbReference type="SUPFAM" id="SSF52218">
    <property type="entry name" value="Flavoproteins"/>
    <property type="match status" value="1"/>
</dbReference>
<evidence type="ECO:0000313" key="1">
    <source>
        <dbReference type="EMBL" id="SET81198.1"/>
    </source>
</evidence>
<evidence type="ECO:0008006" key="3">
    <source>
        <dbReference type="Google" id="ProtNLM"/>
    </source>
</evidence>
<dbReference type="InterPro" id="IPR029039">
    <property type="entry name" value="Flavoprotein-like_sf"/>
</dbReference>
<keyword evidence="2" id="KW-1185">Reference proteome</keyword>
<dbReference type="STRING" id="237682.SAMN05421676_108151"/>
<sequence>MRSKTAFVIAVGGDNPHIKGLPLIQQFQYIFEFAGVSFEGYVIGEGNKPGEIRHDKQALHLANKLLYD</sequence>
<name>A0A1I0HC30_9BACI</name>
<dbReference type="AlphaFoldDB" id="A0A1I0HC30"/>
<dbReference type="Gene3D" id="3.40.50.360">
    <property type="match status" value="1"/>
</dbReference>
<gene>
    <name evidence="1" type="ORF">SAMN05421676_108151</name>
</gene>